<reference evidence="2" key="1">
    <citation type="submission" date="2020-06" db="EMBL/GenBank/DDBJ databases">
        <authorList>
            <person name="Onetto C."/>
        </authorList>
    </citation>
    <scope>NUCLEOTIDE SEQUENCE</scope>
</reference>
<name>A0A9N8PUA0_9PEZI</name>
<feature type="compositionally biased region" description="Polar residues" evidence="1">
    <location>
        <begin position="18"/>
        <end position="27"/>
    </location>
</feature>
<gene>
    <name evidence="2" type="ORF">AWRI4620_LOCUS7232</name>
</gene>
<evidence type="ECO:0000256" key="1">
    <source>
        <dbReference type="SAM" id="MobiDB-lite"/>
    </source>
</evidence>
<evidence type="ECO:0000313" key="2">
    <source>
        <dbReference type="EMBL" id="CAD0112977.1"/>
    </source>
</evidence>
<keyword evidence="3" id="KW-1185">Reference proteome</keyword>
<dbReference type="EMBL" id="CAINUL010000015">
    <property type="protein sequence ID" value="CAD0112977.1"/>
    <property type="molecule type" value="Genomic_DNA"/>
</dbReference>
<organism evidence="2 3">
    <name type="scientific">Aureobasidium uvarum</name>
    <dbReference type="NCBI Taxonomy" id="2773716"/>
    <lineage>
        <taxon>Eukaryota</taxon>
        <taxon>Fungi</taxon>
        <taxon>Dikarya</taxon>
        <taxon>Ascomycota</taxon>
        <taxon>Pezizomycotina</taxon>
        <taxon>Dothideomycetes</taxon>
        <taxon>Dothideomycetidae</taxon>
        <taxon>Dothideales</taxon>
        <taxon>Saccotheciaceae</taxon>
        <taxon>Aureobasidium</taxon>
    </lineage>
</organism>
<dbReference type="OrthoDB" id="3919483at2759"/>
<comment type="caution">
    <text evidence="2">The sequence shown here is derived from an EMBL/GenBank/DDBJ whole genome shotgun (WGS) entry which is preliminary data.</text>
</comment>
<dbReference type="AlphaFoldDB" id="A0A9N8PUA0"/>
<evidence type="ECO:0000313" key="3">
    <source>
        <dbReference type="Proteomes" id="UP000745764"/>
    </source>
</evidence>
<feature type="region of interest" description="Disordered" evidence="1">
    <location>
        <begin position="1"/>
        <end position="27"/>
    </location>
</feature>
<sequence length="84" mass="8876">MSTNKETETSATAPTTSNKGSAPTSTAPGSIASIWLATKAKITKDPTTGNLIKKANGHKLVSAPSGFRFIFEDEMLQHLMLLNA</sequence>
<protein>
    <submittedName>
        <fullName evidence="2">Uncharacterized protein</fullName>
    </submittedName>
</protein>
<dbReference type="Proteomes" id="UP000745764">
    <property type="component" value="Unassembled WGS sequence"/>
</dbReference>
<proteinExistence type="predicted"/>
<accession>A0A9N8PUA0</accession>